<dbReference type="PANTHER" id="PTHR43140">
    <property type="entry name" value="TYPE-1 RESTRICTION ENZYME ECOKI SPECIFICITY PROTEIN"/>
    <property type="match status" value="1"/>
</dbReference>
<proteinExistence type="inferred from homology"/>
<name>A0ABY8LVG7_9BACT</name>
<evidence type="ECO:0000313" key="6">
    <source>
        <dbReference type="EMBL" id="WGI36421.1"/>
    </source>
</evidence>
<feature type="domain" description="Type I restriction modification DNA specificity" evidence="5">
    <location>
        <begin position="11"/>
        <end position="173"/>
    </location>
</feature>
<evidence type="ECO:0000256" key="3">
    <source>
        <dbReference type="ARBA" id="ARBA00023125"/>
    </source>
</evidence>
<feature type="domain" description="Type I restriction modification DNA specificity" evidence="5">
    <location>
        <begin position="235"/>
        <end position="399"/>
    </location>
</feature>
<evidence type="ECO:0000256" key="1">
    <source>
        <dbReference type="ARBA" id="ARBA00010923"/>
    </source>
</evidence>
<comment type="subunit">
    <text evidence="4">The methyltransferase is composed of M and S polypeptides.</text>
</comment>
<feature type="domain" description="Type I restriction modification DNA specificity" evidence="5">
    <location>
        <begin position="492"/>
        <end position="635"/>
    </location>
</feature>
<comment type="similarity">
    <text evidence="1">Belongs to the type-I restriction system S methylase family.</text>
</comment>
<evidence type="ECO:0000256" key="2">
    <source>
        <dbReference type="ARBA" id="ARBA00022747"/>
    </source>
</evidence>
<keyword evidence="7" id="KW-1185">Reference proteome</keyword>
<dbReference type="InterPro" id="IPR000055">
    <property type="entry name" value="Restrct_endonuc_typeI_TRD"/>
</dbReference>
<dbReference type="PANTHER" id="PTHR43140:SF1">
    <property type="entry name" value="TYPE I RESTRICTION ENZYME ECOKI SPECIFICITY SUBUNIT"/>
    <property type="match status" value="1"/>
</dbReference>
<evidence type="ECO:0000313" key="7">
    <source>
        <dbReference type="Proteomes" id="UP001179842"/>
    </source>
</evidence>
<gene>
    <name evidence="6" type="ORF">QEG99_03050</name>
</gene>
<keyword evidence="2" id="KW-0680">Restriction system</keyword>
<accession>A0ABY8LVG7</accession>
<evidence type="ECO:0000259" key="5">
    <source>
        <dbReference type="Pfam" id="PF01420"/>
    </source>
</evidence>
<dbReference type="EMBL" id="CP122979">
    <property type="protein sequence ID" value="WGI36421.1"/>
    <property type="molecule type" value="Genomic_DNA"/>
</dbReference>
<keyword evidence="6" id="KW-0255">Endonuclease</keyword>
<dbReference type="RefSeq" id="WP_280101722.1">
    <property type="nucleotide sequence ID" value="NZ_CP122979.1"/>
</dbReference>
<dbReference type="CDD" id="cd17255">
    <property type="entry name" value="RMtype1_S_Fco49512ORF2615P-TRD2-CR2_like"/>
    <property type="match status" value="1"/>
</dbReference>
<evidence type="ECO:0000256" key="4">
    <source>
        <dbReference type="ARBA" id="ARBA00038652"/>
    </source>
</evidence>
<sequence>MKEFMKLLKNEKVEWKTIGEVCEVLSGKKHAKYFNIKENGKFPLYSAKVENNGEIGRIDEYDFDGRYITFTMVGIAAGTFFLRNGKFSITQNCGLLYSKHNFVLTEFIALYLQNFGKKYAKGATTRKTLTTGVIKKIKIPIPSLKTQEKIVQILDKLSNLKNELNKKLKIELNSRIKQYVYYRDKLLSEEYLNKITYNLVLDTHTHTHTQQNHNEFSINSNKILLENNSEYKLQLKMLGEVCEIKKGKQFNKSDMPINGKYPVINGGVLPSGFVNQFNCEKNTITIAEGGSSGYVSFLESEFWLGSHAYSIVPKKEIISEFKLKYDVFNKFLFYFLKMNQLNLQNMKVGAGIPSLHKNNLNKLEIFIPPLELQNKIVDILDKFHDAIENSKGLLPQEIELRKMQYEYYRDKLLSFDIDITQEREREREQNSIVIPNSYWILLEKAEISLNQYFNSINKKFIWELTIWDKKFSGVKSYKQKNVYKYKYFLANKINKLKDEDGKIKILTTNKSNIFANENKLKSFIVNREIVCIPGGGNPIVQYYNGKFITSDNRIATSIDKNILSNKFLYYYFENNIEKVKEFYRGSGIKHPDMSKILDMEIWLPPLEIQNKIVTILDKFQDAIEHSKGLLPQEIKLREQQYEYYCDKLLNFKK</sequence>
<dbReference type="SUPFAM" id="SSF116734">
    <property type="entry name" value="DNA methylase specificity domain"/>
    <property type="match status" value="3"/>
</dbReference>
<dbReference type="GO" id="GO:0016787">
    <property type="term" value="F:hydrolase activity"/>
    <property type="evidence" value="ECO:0007669"/>
    <property type="project" value="UniProtKB-KW"/>
</dbReference>
<keyword evidence="6" id="KW-0378">Hydrolase</keyword>
<dbReference type="Pfam" id="PF01420">
    <property type="entry name" value="Methylase_S"/>
    <property type="match status" value="3"/>
</dbReference>
<dbReference type="Gene3D" id="3.90.220.20">
    <property type="entry name" value="DNA methylase specificity domains"/>
    <property type="match status" value="3"/>
</dbReference>
<dbReference type="Proteomes" id="UP001179842">
    <property type="component" value="Chromosome"/>
</dbReference>
<dbReference type="InterPro" id="IPR044946">
    <property type="entry name" value="Restrct_endonuc_typeI_TRD_sf"/>
</dbReference>
<dbReference type="InterPro" id="IPR051212">
    <property type="entry name" value="Type-I_RE_S_subunit"/>
</dbReference>
<keyword evidence="3" id="KW-0238">DNA-binding</keyword>
<reference evidence="6" key="1">
    <citation type="submission" date="2023-04" db="EMBL/GenBank/DDBJ databases">
        <title>Completed genome of Mycoplasma lagogenitalium type strain 12MS.</title>
        <authorList>
            <person name="Spergser J."/>
        </authorList>
    </citation>
    <scope>NUCLEOTIDE SEQUENCE</scope>
    <source>
        <strain evidence="6">12MS</strain>
    </source>
</reference>
<organism evidence="6 7">
    <name type="scientific">Mesomycoplasma lagogenitalium</name>
    <dbReference type="NCBI Taxonomy" id="171286"/>
    <lineage>
        <taxon>Bacteria</taxon>
        <taxon>Bacillati</taxon>
        <taxon>Mycoplasmatota</taxon>
        <taxon>Mycoplasmoidales</taxon>
        <taxon>Metamycoplasmataceae</taxon>
        <taxon>Mesomycoplasma</taxon>
    </lineage>
</organism>
<dbReference type="CDD" id="cd17291">
    <property type="entry name" value="RMtype1_S_MgeORF438P-TRD-CR_like"/>
    <property type="match status" value="1"/>
</dbReference>
<keyword evidence="6" id="KW-0540">Nuclease</keyword>
<protein>
    <submittedName>
        <fullName evidence="6">Restriction endonuclease subunit S</fullName>
        <ecNumber evidence="6">3.1.21.-</ecNumber>
    </submittedName>
</protein>
<dbReference type="GO" id="GO:0004519">
    <property type="term" value="F:endonuclease activity"/>
    <property type="evidence" value="ECO:0007669"/>
    <property type="project" value="UniProtKB-KW"/>
</dbReference>
<dbReference type="EC" id="3.1.21.-" evidence="6"/>